<dbReference type="PANTHER" id="PTHR11003:SF330">
    <property type="entry name" value="POTASSIUM CHANNEL DOMAIN-CONTAINING PROTEIN"/>
    <property type="match status" value="1"/>
</dbReference>
<dbReference type="InterPro" id="IPR013099">
    <property type="entry name" value="K_chnl_dom"/>
</dbReference>
<evidence type="ECO:0000256" key="9">
    <source>
        <dbReference type="SAM" id="Phobius"/>
    </source>
</evidence>
<name>A0AB34K300_PRYPA</name>
<keyword evidence="3 9" id="KW-0812">Transmembrane</keyword>
<keyword evidence="6 9" id="KW-0472">Membrane</keyword>
<dbReference type="PROSITE" id="PS50222">
    <property type="entry name" value="EF_HAND_2"/>
    <property type="match status" value="2"/>
</dbReference>
<dbReference type="InterPro" id="IPR011992">
    <property type="entry name" value="EF-hand-dom_pair"/>
</dbReference>
<comment type="subcellular location">
    <subcellularLocation>
        <location evidence="1">Membrane</location>
        <topology evidence="1">Multi-pass membrane protein</topology>
    </subcellularLocation>
</comment>
<accession>A0AB34K300</accession>
<dbReference type="GO" id="GO:0022841">
    <property type="term" value="F:potassium ion leak channel activity"/>
    <property type="evidence" value="ECO:0007669"/>
    <property type="project" value="TreeGrafter"/>
</dbReference>
<dbReference type="Pfam" id="PF07885">
    <property type="entry name" value="Ion_trans_2"/>
    <property type="match status" value="2"/>
</dbReference>
<feature type="region of interest" description="Disordered" evidence="8">
    <location>
        <begin position="36"/>
        <end position="97"/>
    </location>
</feature>
<dbReference type="GO" id="GO:0015271">
    <property type="term" value="F:outward rectifier potassium channel activity"/>
    <property type="evidence" value="ECO:0007669"/>
    <property type="project" value="TreeGrafter"/>
</dbReference>
<feature type="transmembrane region" description="Helical" evidence="9">
    <location>
        <begin position="383"/>
        <end position="401"/>
    </location>
</feature>
<evidence type="ECO:0000256" key="6">
    <source>
        <dbReference type="ARBA" id="ARBA00023136"/>
    </source>
</evidence>
<evidence type="ECO:0000313" key="12">
    <source>
        <dbReference type="Proteomes" id="UP001515480"/>
    </source>
</evidence>
<keyword evidence="2" id="KW-0813">Transport</keyword>
<organism evidence="11 12">
    <name type="scientific">Prymnesium parvum</name>
    <name type="common">Toxic golden alga</name>
    <dbReference type="NCBI Taxonomy" id="97485"/>
    <lineage>
        <taxon>Eukaryota</taxon>
        <taxon>Haptista</taxon>
        <taxon>Haptophyta</taxon>
        <taxon>Prymnesiophyceae</taxon>
        <taxon>Prymnesiales</taxon>
        <taxon>Prymnesiaceae</taxon>
        <taxon>Prymnesium</taxon>
    </lineage>
</organism>
<dbReference type="EMBL" id="JBGBPQ010000003">
    <property type="protein sequence ID" value="KAL1527296.1"/>
    <property type="molecule type" value="Genomic_DNA"/>
</dbReference>
<comment type="caution">
    <text evidence="11">The sequence shown here is derived from an EMBL/GenBank/DDBJ whole genome shotgun (WGS) entry which is preliminary data.</text>
</comment>
<proteinExistence type="predicted"/>
<evidence type="ECO:0000313" key="11">
    <source>
        <dbReference type="EMBL" id="KAL1527296.1"/>
    </source>
</evidence>
<keyword evidence="5" id="KW-0406">Ion transport</keyword>
<evidence type="ECO:0000259" key="10">
    <source>
        <dbReference type="PROSITE" id="PS50222"/>
    </source>
</evidence>
<evidence type="ECO:0000256" key="5">
    <source>
        <dbReference type="ARBA" id="ARBA00023065"/>
    </source>
</evidence>
<dbReference type="Proteomes" id="UP001515480">
    <property type="component" value="Unassembled WGS sequence"/>
</dbReference>
<keyword evidence="4 9" id="KW-1133">Transmembrane helix</keyword>
<dbReference type="AlphaFoldDB" id="A0AB34K300"/>
<dbReference type="SUPFAM" id="SSF81324">
    <property type="entry name" value="Voltage-gated potassium channels"/>
    <property type="match status" value="2"/>
</dbReference>
<dbReference type="Gene3D" id="1.10.287.70">
    <property type="match status" value="1"/>
</dbReference>
<evidence type="ECO:0000256" key="3">
    <source>
        <dbReference type="ARBA" id="ARBA00022692"/>
    </source>
</evidence>
<feature type="domain" description="EF-hand" evidence="10">
    <location>
        <begin position="256"/>
        <end position="291"/>
    </location>
</feature>
<gene>
    <name evidence="11" type="ORF">AB1Y20_015968</name>
</gene>
<feature type="domain" description="EF-hand" evidence="10">
    <location>
        <begin position="298"/>
        <end position="333"/>
    </location>
</feature>
<evidence type="ECO:0000256" key="7">
    <source>
        <dbReference type="ARBA" id="ARBA00023303"/>
    </source>
</evidence>
<feature type="transmembrane region" description="Helical" evidence="9">
    <location>
        <begin position="349"/>
        <end position="371"/>
    </location>
</feature>
<dbReference type="GO" id="GO:0005886">
    <property type="term" value="C:plasma membrane"/>
    <property type="evidence" value="ECO:0007669"/>
    <property type="project" value="TreeGrafter"/>
</dbReference>
<dbReference type="PRINTS" id="PR01333">
    <property type="entry name" value="2POREKCHANEL"/>
</dbReference>
<feature type="transmembrane region" description="Helical" evidence="9">
    <location>
        <begin position="407"/>
        <end position="429"/>
    </location>
</feature>
<feature type="compositionally biased region" description="Low complexity" evidence="8">
    <location>
        <begin position="37"/>
        <end position="46"/>
    </location>
</feature>
<dbReference type="InterPro" id="IPR003280">
    <property type="entry name" value="2pore_dom_K_chnl"/>
</dbReference>
<feature type="compositionally biased region" description="Polar residues" evidence="8">
    <location>
        <begin position="536"/>
        <end position="545"/>
    </location>
</feature>
<keyword evidence="12" id="KW-1185">Reference proteome</keyword>
<dbReference type="InterPro" id="IPR002048">
    <property type="entry name" value="EF_hand_dom"/>
</dbReference>
<dbReference type="SUPFAM" id="SSF47473">
    <property type="entry name" value="EF-hand"/>
    <property type="match status" value="1"/>
</dbReference>
<sequence>MAFALHGHMRASMRKSSLYSYDACLLNDNITQQLQRGTAAGTSTSTPAGKGEDPSSRQCSSLSPSPRHHTKGLRFVDDDEPQRPADSSSVSRRVQSRTQRRLAAARTAVRKLLITLTLSASCAYVFHSLEGGAEKVALERTANLIRRLNATLPSEDYEELLDVFRIDEGVMVRRLHAMDMGGEVPWQQQQWSFYGSLWFCFTVATTVGYGNPAPRTQGGRAFAIFFSMFAIPMCISYSCQLAERGLSWVAKRLSGRQRDLPSKVFRMLDKKGHGFLTKHEVLTALPFLGLPSATSTPAARQRFESAFQAADIKCTGKLELYQFRKQLTKLAAHGDITVMLVDVVTRGRVALVAGATFVAVVLVSTLIFFSLRSKDGWTVLDSLYFSIITFLTVGFGDLVPYPYPPEIMVFVGIFLLFGFSVTSAMVQAISDPELNFRATLRSFHWCWRLSTRIGKAQDLLEQTICRNREDSCRGSQPAPGLPTNSRLSARLAARLQMKSARDVSKKNACSQKSSDHGNDRTASPQSKILPAGRAGNSRSAGSQENHGVGTTDLSA</sequence>
<protein>
    <recommendedName>
        <fullName evidence="10">EF-hand domain-containing protein</fullName>
    </recommendedName>
</protein>
<evidence type="ECO:0000256" key="1">
    <source>
        <dbReference type="ARBA" id="ARBA00004141"/>
    </source>
</evidence>
<feature type="region of interest" description="Disordered" evidence="8">
    <location>
        <begin position="499"/>
        <end position="555"/>
    </location>
</feature>
<dbReference type="GO" id="GO:0030322">
    <property type="term" value="P:stabilization of membrane potential"/>
    <property type="evidence" value="ECO:0007669"/>
    <property type="project" value="TreeGrafter"/>
</dbReference>
<reference evidence="11 12" key="1">
    <citation type="journal article" date="2024" name="Science">
        <title>Giant polyketide synthase enzymes in the biosynthesis of giant marine polyether toxins.</title>
        <authorList>
            <person name="Fallon T.R."/>
            <person name="Shende V.V."/>
            <person name="Wierzbicki I.H."/>
            <person name="Pendleton A.L."/>
            <person name="Watervoot N.F."/>
            <person name="Auber R.P."/>
            <person name="Gonzalez D.J."/>
            <person name="Wisecaver J.H."/>
            <person name="Moore B.S."/>
        </authorList>
    </citation>
    <scope>NUCLEOTIDE SEQUENCE [LARGE SCALE GENOMIC DNA]</scope>
    <source>
        <strain evidence="11 12">12B1</strain>
    </source>
</reference>
<evidence type="ECO:0000256" key="4">
    <source>
        <dbReference type="ARBA" id="ARBA00022989"/>
    </source>
</evidence>
<evidence type="ECO:0000256" key="2">
    <source>
        <dbReference type="ARBA" id="ARBA00022448"/>
    </source>
</evidence>
<evidence type="ECO:0000256" key="8">
    <source>
        <dbReference type="SAM" id="MobiDB-lite"/>
    </source>
</evidence>
<feature type="compositionally biased region" description="Low complexity" evidence="8">
    <location>
        <begin position="56"/>
        <end position="65"/>
    </location>
</feature>
<dbReference type="Gene3D" id="1.10.238.10">
    <property type="entry name" value="EF-hand"/>
    <property type="match status" value="1"/>
</dbReference>
<dbReference type="PANTHER" id="PTHR11003">
    <property type="entry name" value="POTASSIUM CHANNEL, SUBFAMILY K"/>
    <property type="match status" value="1"/>
</dbReference>
<keyword evidence="7" id="KW-0407">Ion channel</keyword>
<dbReference type="GO" id="GO:0005509">
    <property type="term" value="F:calcium ion binding"/>
    <property type="evidence" value="ECO:0007669"/>
    <property type="project" value="InterPro"/>
</dbReference>